<keyword evidence="3" id="KW-1003">Cell membrane</keyword>
<comment type="subcellular location">
    <subcellularLocation>
        <location evidence="1">Membrane</location>
    </subcellularLocation>
</comment>
<evidence type="ECO:0000256" key="8">
    <source>
        <dbReference type="ARBA" id="ARBA00023136"/>
    </source>
</evidence>
<dbReference type="GO" id="GO:0043952">
    <property type="term" value="P:protein transport by the Sec complex"/>
    <property type="evidence" value="ECO:0007669"/>
    <property type="project" value="TreeGrafter"/>
</dbReference>
<evidence type="ECO:0000256" key="3">
    <source>
        <dbReference type="ARBA" id="ARBA00022475"/>
    </source>
</evidence>
<dbReference type="GO" id="GO:0006605">
    <property type="term" value="P:protein targeting"/>
    <property type="evidence" value="ECO:0007669"/>
    <property type="project" value="InterPro"/>
</dbReference>
<protein>
    <recommendedName>
        <fullName evidence="11">Protein translocase subunit SecE</fullName>
    </recommendedName>
</protein>
<dbReference type="GO" id="GO:0008320">
    <property type="term" value="F:protein transmembrane transporter activity"/>
    <property type="evidence" value="ECO:0007669"/>
    <property type="project" value="InterPro"/>
</dbReference>
<name>A0A381UQB1_9ZZZZ</name>
<dbReference type="GO" id="GO:0009306">
    <property type="term" value="P:protein secretion"/>
    <property type="evidence" value="ECO:0007669"/>
    <property type="project" value="InterPro"/>
</dbReference>
<dbReference type="HAMAP" id="MF_00422">
    <property type="entry name" value="SecE"/>
    <property type="match status" value="1"/>
</dbReference>
<dbReference type="AlphaFoldDB" id="A0A381UQB1"/>
<evidence type="ECO:0000256" key="7">
    <source>
        <dbReference type="ARBA" id="ARBA00023010"/>
    </source>
</evidence>
<keyword evidence="5" id="KW-0653">Protein transport</keyword>
<organism evidence="10">
    <name type="scientific">marine metagenome</name>
    <dbReference type="NCBI Taxonomy" id="408172"/>
    <lineage>
        <taxon>unclassified sequences</taxon>
        <taxon>metagenomes</taxon>
        <taxon>ecological metagenomes</taxon>
    </lineage>
</organism>
<dbReference type="PANTHER" id="PTHR33910">
    <property type="entry name" value="PROTEIN TRANSLOCASE SUBUNIT SECE"/>
    <property type="match status" value="1"/>
</dbReference>
<keyword evidence="7" id="KW-0811">Translocation</keyword>
<evidence type="ECO:0000256" key="6">
    <source>
        <dbReference type="ARBA" id="ARBA00022989"/>
    </source>
</evidence>
<evidence type="ECO:0008006" key="11">
    <source>
        <dbReference type="Google" id="ProtNLM"/>
    </source>
</evidence>
<evidence type="ECO:0000313" key="10">
    <source>
        <dbReference type="EMBL" id="SVA29828.1"/>
    </source>
</evidence>
<dbReference type="GO" id="GO:0006886">
    <property type="term" value="P:intracellular protein transport"/>
    <property type="evidence" value="ECO:0007669"/>
    <property type="project" value="InterPro"/>
</dbReference>
<keyword evidence="6 9" id="KW-1133">Transmembrane helix</keyword>
<dbReference type="Gene3D" id="1.20.5.1030">
    <property type="entry name" value="Preprotein translocase secy subunit"/>
    <property type="match status" value="1"/>
</dbReference>
<dbReference type="GO" id="GO:0005886">
    <property type="term" value="C:plasma membrane"/>
    <property type="evidence" value="ECO:0007669"/>
    <property type="project" value="TreeGrafter"/>
</dbReference>
<dbReference type="EMBL" id="UINC01006818">
    <property type="protein sequence ID" value="SVA29828.1"/>
    <property type="molecule type" value="Genomic_DNA"/>
</dbReference>
<feature type="transmembrane region" description="Helical" evidence="9">
    <location>
        <begin position="26"/>
        <end position="47"/>
    </location>
</feature>
<evidence type="ECO:0000256" key="2">
    <source>
        <dbReference type="ARBA" id="ARBA00022448"/>
    </source>
</evidence>
<evidence type="ECO:0000256" key="9">
    <source>
        <dbReference type="SAM" id="Phobius"/>
    </source>
</evidence>
<evidence type="ECO:0000256" key="5">
    <source>
        <dbReference type="ARBA" id="ARBA00022927"/>
    </source>
</evidence>
<keyword evidence="8 9" id="KW-0472">Membrane</keyword>
<sequence length="62" mass="6888">MFKRIQQFFKDVIAEFKRVQWPTREATIKSTSVVVGVSLAVALYLGIADLGLSDIMQMVIAG</sequence>
<gene>
    <name evidence="10" type="ORF">METZ01_LOCUS82682</name>
</gene>
<keyword evidence="4 9" id="KW-0812">Transmembrane</keyword>
<dbReference type="Pfam" id="PF00584">
    <property type="entry name" value="SecE"/>
    <property type="match status" value="1"/>
</dbReference>
<dbReference type="InterPro" id="IPR005807">
    <property type="entry name" value="SecE_bac"/>
</dbReference>
<keyword evidence="2" id="KW-0813">Transport</keyword>
<evidence type="ECO:0000256" key="4">
    <source>
        <dbReference type="ARBA" id="ARBA00022692"/>
    </source>
</evidence>
<evidence type="ECO:0000256" key="1">
    <source>
        <dbReference type="ARBA" id="ARBA00004370"/>
    </source>
</evidence>
<dbReference type="InterPro" id="IPR038379">
    <property type="entry name" value="SecE_sf"/>
</dbReference>
<dbReference type="PANTHER" id="PTHR33910:SF1">
    <property type="entry name" value="PROTEIN TRANSLOCASE SUBUNIT SECE"/>
    <property type="match status" value="1"/>
</dbReference>
<reference evidence="10" key="1">
    <citation type="submission" date="2018-05" db="EMBL/GenBank/DDBJ databases">
        <authorList>
            <person name="Lanie J.A."/>
            <person name="Ng W.-L."/>
            <person name="Kazmierczak K.M."/>
            <person name="Andrzejewski T.M."/>
            <person name="Davidsen T.M."/>
            <person name="Wayne K.J."/>
            <person name="Tettelin H."/>
            <person name="Glass J.I."/>
            <person name="Rusch D."/>
            <person name="Podicherti R."/>
            <person name="Tsui H.-C.T."/>
            <person name="Winkler M.E."/>
        </authorList>
    </citation>
    <scope>NUCLEOTIDE SEQUENCE</scope>
</reference>
<accession>A0A381UQB1</accession>
<dbReference type="NCBIfam" id="TIGR00964">
    <property type="entry name" value="secE_bact"/>
    <property type="match status" value="1"/>
</dbReference>
<dbReference type="InterPro" id="IPR001901">
    <property type="entry name" value="Translocase_SecE/Sec61-g"/>
</dbReference>
<proteinExistence type="inferred from homology"/>